<evidence type="ECO:0000256" key="1">
    <source>
        <dbReference type="ARBA" id="ARBA00004474"/>
    </source>
</evidence>
<reference evidence="4" key="1">
    <citation type="journal article" date="2014" name="Mol. Phylogenet. Evol.">
        <title>Nucleotide substitution analyses of the glaucophyte Cyanophora suggest an ancestrally lower mutation rate in plastid vs mitochondrial DNA for the Archaeplastida.</title>
        <authorList>
            <person name="Smith D.R."/>
            <person name="Jackson C.J."/>
            <person name="Reyes-Prieto A."/>
        </authorList>
    </citation>
    <scope>NUCLEOTIDE SEQUENCE</scope>
    <source>
        <strain evidence="4">NIES-763</strain>
    </source>
</reference>
<geneLocation type="plastid" evidence="4"/>
<accession>A0A097PBI2</accession>
<keyword evidence="3" id="KW-1133">Transmembrane helix</keyword>
<feature type="transmembrane region" description="Helical" evidence="3">
    <location>
        <begin position="36"/>
        <end position="56"/>
    </location>
</feature>
<evidence type="ECO:0000256" key="3">
    <source>
        <dbReference type="SAM" id="Phobius"/>
    </source>
</evidence>
<dbReference type="Pfam" id="PF06799">
    <property type="entry name" value="CGLD27-like"/>
    <property type="match status" value="1"/>
</dbReference>
<dbReference type="AlphaFoldDB" id="A0A097PBI2"/>
<dbReference type="EMBL" id="KM198929">
    <property type="protein sequence ID" value="AIU44596.1"/>
    <property type="molecule type" value="Genomic_DNA"/>
</dbReference>
<keyword evidence="3" id="KW-0812">Transmembrane</keyword>
<protein>
    <recommendedName>
        <fullName evidence="5">Ycf36</fullName>
    </recommendedName>
</protein>
<name>A0A097PBI2_CYAPA</name>
<proteinExistence type="predicted"/>
<keyword evidence="3" id="KW-0472">Membrane</keyword>
<reference evidence="4" key="2">
    <citation type="submission" date="2014-07" db="EMBL/GenBank/DDBJ databases">
        <authorList>
            <person name="David S.R."/>
            <person name="Jackson C.J."/>
            <person name="Adrian R.-P."/>
        </authorList>
    </citation>
    <scope>NUCLEOTIDE SEQUENCE</scope>
    <source>
        <strain evidence="4">NIES-763</strain>
    </source>
</reference>
<dbReference type="PANTHER" id="PTHR34214">
    <property type="match status" value="1"/>
</dbReference>
<evidence type="ECO:0000256" key="2">
    <source>
        <dbReference type="ARBA" id="ARBA00022640"/>
    </source>
</evidence>
<keyword evidence="2 4" id="KW-0934">Plastid</keyword>
<comment type="subcellular location">
    <subcellularLocation>
        <location evidence="1">Plastid</location>
    </subcellularLocation>
</comment>
<dbReference type="InterPro" id="IPR009631">
    <property type="entry name" value="CGLD27-like"/>
</dbReference>
<gene>
    <name evidence="4" type="primary">ycf36</name>
</gene>
<organism evidence="4">
    <name type="scientific">Cyanophora paradoxa</name>
    <dbReference type="NCBI Taxonomy" id="2762"/>
    <lineage>
        <taxon>Eukaryota</taxon>
        <taxon>Glaucocystophyceae</taxon>
        <taxon>Cyanophorales</taxon>
        <taxon>Cyanophoraceae</taxon>
        <taxon>Cyanophora</taxon>
    </lineage>
</organism>
<evidence type="ECO:0000313" key="4">
    <source>
        <dbReference type="EMBL" id="AIU44596.1"/>
    </source>
</evidence>
<evidence type="ECO:0008006" key="5">
    <source>
        <dbReference type="Google" id="ProtNLM"/>
    </source>
</evidence>
<feature type="transmembrane region" description="Helical" evidence="3">
    <location>
        <begin position="68"/>
        <end position="89"/>
    </location>
</feature>
<dbReference type="PANTHER" id="PTHR34214:SF3">
    <property type="entry name" value="PROTEIN CONSERVED IN THE GREEN LINEAGE AND DIATOMS 27, CHLOROPLASTIC"/>
    <property type="match status" value="1"/>
</dbReference>
<dbReference type="GO" id="GO:0009536">
    <property type="term" value="C:plastid"/>
    <property type="evidence" value="ECO:0007669"/>
    <property type="project" value="UniProtKB-SubCell"/>
</dbReference>
<sequence length="159" mass="18406">MCTFCPIPTDQQPLNEYQILNNSILFNWPSQKLKIYFNYLLSVYSIGFFLTLVISINTELAVVHFFDILLTGMIGGNLILILDLLRLYLGWSYICQRLLSATVSYEESGWYDGQIWVKSSEVLIQDRLIGIYQVRPVLNRLKQTLGIVMVIFGFILLIR</sequence>
<feature type="transmembrane region" description="Helical" evidence="3">
    <location>
        <begin position="141"/>
        <end position="158"/>
    </location>
</feature>